<evidence type="ECO:0000256" key="1">
    <source>
        <dbReference type="ARBA" id="ARBA00006817"/>
    </source>
</evidence>
<dbReference type="SUPFAM" id="SSF55961">
    <property type="entry name" value="Bet v1-like"/>
    <property type="match status" value="1"/>
</dbReference>
<evidence type="ECO:0000313" key="4">
    <source>
        <dbReference type="Proteomes" id="UP000635606"/>
    </source>
</evidence>
<comment type="similarity">
    <text evidence="1">Belongs to the AHA1 family.</text>
</comment>
<sequence length="134" mass="15115">MEKVERSVVISAGVERVWDLVTRPGWWINDGEVTAHRIERDGDLCRVTDPNCGEFEIRVVALEPRTYAAFRWRSDGVGRSVDGPTTLVEFWLDDHGDGTVTVRVVESGFWTEENRAGNDKGWLQELGALERALA</sequence>
<dbReference type="Proteomes" id="UP000635606">
    <property type="component" value="Unassembled WGS sequence"/>
</dbReference>
<dbReference type="EMBL" id="BOPH01000132">
    <property type="protein sequence ID" value="GIJ74295.1"/>
    <property type="molecule type" value="Genomic_DNA"/>
</dbReference>
<dbReference type="Pfam" id="PF08327">
    <property type="entry name" value="AHSA1"/>
    <property type="match status" value="1"/>
</dbReference>
<gene>
    <name evidence="3" type="ORF">Voc01_092120</name>
</gene>
<reference evidence="3" key="1">
    <citation type="submission" date="2021-01" db="EMBL/GenBank/DDBJ databases">
        <title>Whole genome shotgun sequence of Virgisporangium ochraceum NBRC 16418.</title>
        <authorList>
            <person name="Komaki H."/>
            <person name="Tamura T."/>
        </authorList>
    </citation>
    <scope>NUCLEOTIDE SEQUENCE</scope>
    <source>
        <strain evidence="3">NBRC 16418</strain>
    </source>
</reference>
<proteinExistence type="inferred from homology"/>
<dbReference type="AlphaFoldDB" id="A0A8J4A5N0"/>
<organism evidence="3 4">
    <name type="scientific">Virgisporangium ochraceum</name>
    <dbReference type="NCBI Taxonomy" id="65505"/>
    <lineage>
        <taxon>Bacteria</taxon>
        <taxon>Bacillati</taxon>
        <taxon>Actinomycetota</taxon>
        <taxon>Actinomycetes</taxon>
        <taxon>Micromonosporales</taxon>
        <taxon>Micromonosporaceae</taxon>
        <taxon>Virgisporangium</taxon>
    </lineage>
</organism>
<dbReference type="RefSeq" id="WP_203934091.1">
    <property type="nucleotide sequence ID" value="NZ_BOPH01000132.1"/>
</dbReference>
<dbReference type="InterPro" id="IPR023393">
    <property type="entry name" value="START-like_dom_sf"/>
</dbReference>
<dbReference type="Gene3D" id="3.30.530.20">
    <property type="match status" value="1"/>
</dbReference>
<evidence type="ECO:0000259" key="2">
    <source>
        <dbReference type="Pfam" id="PF08327"/>
    </source>
</evidence>
<keyword evidence="4" id="KW-1185">Reference proteome</keyword>
<accession>A0A8J4A5N0</accession>
<evidence type="ECO:0000313" key="3">
    <source>
        <dbReference type="EMBL" id="GIJ74295.1"/>
    </source>
</evidence>
<dbReference type="InterPro" id="IPR013538">
    <property type="entry name" value="ASHA1/2-like_C"/>
</dbReference>
<name>A0A8J4A5N0_9ACTN</name>
<comment type="caution">
    <text evidence="3">The sequence shown here is derived from an EMBL/GenBank/DDBJ whole genome shotgun (WGS) entry which is preliminary data.</text>
</comment>
<protein>
    <submittedName>
        <fullName evidence="3">Toxin</fullName>
    </submittedName>
</protein>
<feature type="domain" description="Activator of Hsp90 ATPase homologue 1/2-like C-terminal" evidence="2">
    <location>
        <begin position="13"/>
        <end position="133"/>
    </location>
</feature>